<keyword evidence="7 10" id="KW-0653">Protein transport</keyword>
<name>A0ABQ6GU99_9GAMM</name>
<evidence type="ECO:0000256" key="10">
    <source>
        <dbReference type="PIRNR" id="PIRNR015761"/>
    </source>
</evidence>
<dbReference type="InterPro" id="IPR043129">
    <property type="entry name" value="ATPase_NBD"/>
</dbReference>
<evidence type="ECO:0000259" key="13">
    <source>
        <dbReference type="Pfam" id="PF05134"/>
    </source>
</evidence>
<feature type="domain" description="GspL cytoplasmic actin-ATPase-like" evidence="13">
    <location>
        <begin position="5"/>
        <end position="239"/>
    </location>
</feature>
<dbReference type="Gene3D" id="3.30.420.370">
    <property type="match status" value="1"/>
</dbReference>
<keyword evidence="8 12" id="KW-1133">Transmembrane helix</keyword>
<feature type="region of interest" description="Disordered" evidence="11">
    <location>
        <begin position="383"/>
        <end position="408"/>
    </location>
</feature>
<dbReference type="PIRSF" id="PIRSF015761">
    <property type="entry name" value="Protein_L"/>
    <property type="match status" value="1"/>
</dbReference>
<keyword evidence="3 10" id="KW-0813">Transport</keyword>
<comment type="subcellular location">
    <subcellularLocation>
        <location evidence="1">Cell inner membrane</location>
        <topology evidence="1">Single-pass membrane protein</topology>
    </subcellularLocation>
</comment>
<feature type="transmembrane region" description="Helical" evidence="12">
    <location>
        <begin position="250"/>
        <end position="267"/>
    </location>
</feature>
<feature type="compositionally biased region" description="Polar residues" evidence="11">
    <location>
        <begin position="383"/>
        <end position="392"/>
    </location>
</feature>
<dbReference type="CDD" id="cd24017">
    <property type="entry name" value="ASKHA_T2SSL_N"/>
    <property type="match status" value="1"/>
</dbReference>
<gene>
    <name evidence="15" type="primary">gspL</name>
    <name evidence="15" type="ORF">tinsulaeT_22590</name>
</gene>
<dbReference type="Gene3D" id="3.30.420.380">
    <property type="match status" value="1"/>
</dbReference>
<comment type="caution">
    <text evidence="15">The sequence shown here is derived from an EMBL/GenBank/DDBJ whole genome shotgun (WGS) entry which is preliminary data.</text>
</comment>
<dbReference type="Pfam" id="PF05134">
    <property type="entry name" value="T2SSL"/>
    <property type="match status" value="1"/>
</dbReference>
<evidence type="ECO:0000259" key="14">
    <source>
        <dbReference type="Pfam" id="PF12693"/>
    </source>
</evidence>
<accession>A0ABQ6GU99</accession>
<dbReference type="NCBIfam" id="TIGR01709">
    <property type="entry name" value="typeII_sec_gspL"/>
    <property type="match status" value="1"/>
</dbReference>
<evidence type="ECO:0000313" key="15">
    <source>
        <dbReference type="EMBL" id="GLX78919.1"/>
    </source>
</evidence>
<keyword evidence="16" id="KW-1185">Reference proteome</keyword>
<dbReference type="RefSeq" id="WP_284244795.1">
    <property type="nucleotide sequence ID" value="NZ_BSST01000001.1"/>
</dbReference>
<evidence type="ECO:0000256" key="11">
    <source>
        <dbReference type="SAM" id="MobiDB-lite"/>
    </source>
</evidence>
<dbReference type="Proteomes" id="UP001157186">
    <property type="component" value="Unassembled WGS sequence"/>
</dbReference>
<sequence length="408" mass="45380">MAENLIIRLGSQQSDKVHWLVWSNTEQNIIASGELSNAEQLSQLQEKSLTRQTVVVVPAADIAFKSLQVPAKSKKAMQLAAPFMVEDDLAQEVEQLFFAYGEPKVSEAECNCFMAIVERAQMQSWLAWLEQAGIKTRSIIPDILLLPAADQHWQAITLDNSVLLRQGPWHGLAIDSTLWPSISASWLAEQNQPIDAYSELPQSDAELQINAQPEELPLALLAQQLEQQKFNLLQGEFAVKSERSPLVKTWAWAAGFLLAALLVNVIVKSVTLMQIHDQQLAVEQEIIKQYKAAFPQTKRVRIATIRSQLKRKMSEVGASEAGAEFLSLLAKVQPAFAKVPSLKPDSLRFDSRRNELRLQASANGYQQFEQFKVQLEAQQLEVSQGTQSNQGDKVSGALSIKARNGGRS</sequence>
<evidence type="ECO:0000256" key="5">
    <source>
        <dbReference type="ARBA" id="ARBA00022519"/>
    </source>
</evidence>
<dbReference type="InterPro" id="IPR025691">
    <property type="entry name" value="GspL_pp_dom"/>
</dbReference>
<evidence type="ECO:0000256" key="1">
    <source>
        <dbReference type="ARBA" id="ARBA00004377"/>
    </source>
</evidence>
<evidence type="ECO:0000313" key="16">
    <source>
        <dbReference type="Proteomes" id="UP001157186"/>
    </source>
</evidence>
<evidence type="ECO:0000256" key="8">
    <source>
        <dbReference type="ARBA" id="ARBA00022989"/>
    </source>
</evidence>
<dbReference type="Gene3D" id="3.30.1360.100">
    <property type="entry name" value="General secretion pathway protein M, EpsM"/>
    <property type="match status" value="1"/>
</dbReference>
<evidence type="ECO:0000256" key="4">
    <source>
        <dbReference type="ARBA" id="ARBA00022475"/>
    </source>
</evidence>
<dbReference type="SUPFAM" id="SSF53067">
    <property type="entry name" value="Actin-like ATPase domain"/>
    <property type="match status" value="2"/>
</dbReference>
<dbReference type="EMBL" id="BSST01000001">
    <property type="protein sequence ID" value="GLX78919.1"/>
    <property type="molecule type" value="Genomic_DNA"/>
</dbReference>
<dbReference type="InterPro" id="IPR024230">
    <property type="entry name" value="GspL_cyto_dom"/>
</dbReference>
<dbReference type="InterPro" id="IPR007812">
    <property type="entry name" value="T2SS_protein-GspL"/>
</dbReference>
<feature type="domain" description="GspL periplasmic" evidence="14">
    <location>
        <begin position="248"/>
        <end position="402"/>
    </location>
</feature>
<proteinExistence type="inferred from homology"/>
<evidence type="ECO:0000256" key="6">
    <source>
        <dbReference type="ARBA" id="ARBA00022692"/>
    </source>
</evidence>
<evidence type="ECO:0000256" key="7">
    <source>
        <dbReference type="ARBA" id="ARBA00022927"/>
    </source>
</evidence>
<evidence type="ECO:0000256" key="9">
    <source>
        <dbReference type="ARBA" id="ARBA00023136"/>
    </source>
</evidence>
<dbReference type="Pfam" id="PF12693">
    <property type="entry name" value="GspL_C"/>
    <property type="match status" value="1"/>
</dbReference>
<evidence type="ECO:0000256" key="3">
    <source>
        <dbReference type="ARBA" id="ARBA00022448"/>
    </source>
</evidence>
<evidence type="ECO:0000256" key="12">
    <source>
        <dbReference type="SAM" id="Phobius"/>
    </source>
</evidence>
<keyword evidence="9 12" id="KW-0472">Membrane</keyword>
<keyword evidence="6 12" id="KW-0812">Transmembrane</keyword>
<organism evidence="15 16">
    <name type="scientific">Thalassotalea insulae</name>
    <dbReference type="NCBI Taxonomy" id="2056778"/>
    <lineage>
        <taxon>Bacteria</taxon>
        <taxon>Pseudomonadati</taxon>
        <taxon>Pseudomonadota</taxon>
        <taxon>Gammaproteobacteria</taxon>
        <taxon>Alteromonadales</taxon>
        <taxon>Colwelliaceae</taxon>
        <taxon>Thalassotalea</taxon>
    </lineage>
</organism>
<keyword evidence="4" id="KW-1003">Cell membrane</keyword>
<comment type="similarity">
    <text evidence="2 10">Belongs to the GSP L family.</text>
</comment>
<evidence type="ECO:0000256" key="2">
    <source>
        <dbReference type="ARBA" id="ARBA00005318"/>
    </source>
</evidence>
<comment type="function">
    <text evidence="10">Inner membrane component of the type II secretion system required for the energy-dependent secretion of extracellular factors such as proteases and toxins from the periplasm.</text>
</comment>
<keyword evidence="5" id="KW-0997">Cell inner membrane</keyword>
<reference evidence="15 16" key="1">
    <citation type="submission" date="2023-03" db="EMBL/GenBank/DDBJ databases">
        <title>Draft genome sequence of Thalassotalea insulae KCTC 62186T.</title>
        <authorList>
            <person name="Sawabe T."/>
        </authorList>
    </citation>
    <scope>NUCLEOTIDE SEQUENCE [LARGE SCALE GENOMIC DNA]</scope>
    <source>
        <strain evidence="15 16">KCTC 62186</strain>
    </source>
</reference>
<protein>
    <recommendedName>
        <fullName evidence="10">Type II secretion system protein L</fullName>
        <shortName evidence="10">T2SS protein L</shortName>
    </recommendedName>
</protein>